<evidence type="ECO:0000256" key="14">
    <source>
        <dbReference type="ARBA" id="ARBA00022833"/>
    </source>
</evidence>
<gene>
    <name evidence="18" type="ORF">NOO_LOCUS1520</name>
</gene>
<dbReference type="PANTHER" id="PTHR12553">
    <property type="entry name" value="ZINC PHOSPHODIESTERASE ELAC PROTEIN 2"/>
    <property type="match status" value="1"/>
</dbReference>
<dbReference type="Pfam" id="PF12706">
    <property type="entry name" value="Lactamase_B_2"/>
    <property type="match status" value="1"/>
</dbReference>
<evidence type="ECO:0000313" key="20">
    <source>
        <dbReference type="WBParaSite" id="nOo.2.0.1.t01520-RA"/>
    </source>
</evidence>
<reference evidence="18 19" key="2">
    <citation type="submission" date="2018-08" db="EMBL/GenBank/DDBJ databases">
        <authorList>
            <person name="Laetsch R D."/>
            <person name="Stevens L."/>
            <person name="Kumar S."/>
            <person name="Blaxter L. M."/>
        </authorList>
    </citation>
    <scope>NUCLEOTIDE SEQUENCE [LARGE SCALE GENOMIC DNA]</scope>
</reference>
<evidence type="ECO:0000313" key="19">
    <source>
        <dbReference type="Proteomes" id="UP000271087"/>
    </source>
</evidence>
<reference evidence="20" key="1">
    <citation type="submission" date="2016-06" db="UniProtKB">
        <authorList>
            <consortium name="WormBaseParasite"/>
        </authorList>
    </citation>
    <scope>IDENTIFICATION</scope>
</reference>
<evidence type="ECO:0000256" key="9">
    <source>
        <dbReference type="ARBA" id="ARBA00022723"/>
    </source>
</evidence>
<dbReference type="PROSITE" id="PS00107">
    <property type="entry name" value="PROTEIN_KINASE_ATP"/>
    <property type="match status" value="1"/>
</dbReference>
<dbReference type="AlphaFoldDB" id="A0A182E0P1"/>
<evidence type="ECO:0000256" key="4">
    <source>
        <dbReference type="ARBA" id="ARBA00012477"/>
    </source>
</evidence>
<dbReference type="InterPro" id="IPR000719">
    <property type="entry name" value="Prot_kinase_dom"/>
</dbReference>
<dbReference type="Proteomes" id="UP000271087">
    <property type="component" value="Unassembled WGS sequence"/>
</dbReference>
<keyword evidence="12" id="KW-0418">Kinase</keyword>
<protein>
    <recommendedName>
        <fullName evidence="4">ribonuclease Z</fullName>
        <ecNumber evidence="4">3.1.26.11</ecNumber>
    </recommendedName>
</protein>
<feature type="domain" description="Protein kinase" evidence="17">
    <location>
        <begin position="16"/>
        <end position="285"/>
    </location>
</feature>
<evidence type="ECO:0000256" key="13">
    <source>
        <dbReference type="ARBA" id="ARBA00022801"/>
    </source>
</evidence>
<dbReference type="GO" id="GO:0042781">
    <property type="term" value="F:3'-tRNA processing endoribonuclease activity"/>
    <property type="evidence" value="ECO:0007669"/>
    <property type="project" value="UniProtKB-EC"/>
</dbReference>
<evidence type="ECO:0000256" key="6">
    <source>
        <dbReference type="ARBA" id="ARBA00022679"/>
    </source>
</evidence>
<dbReference type="InterPro" id="IPR017441">
    <property type="entry name" value="Protein_kinase_ATP_BS"/>
</dbReference>
<dbReference type="PROSITE" id="PS50011">
    <property type="entry name" value="PROTEIN_KINASE_DOM"/>
    <property type="match status" value="1"/>
</dbReference>
<keyword evidence="15 16" id="KW-0067">ATP-binding</keyword>
<dbReference type="InterPro" id="IPR047151">
    <property type="entry name" value="RNZ2-like"/>
</dbReference>
<keyword evidence="10 16" id="KW-0547">Nucleotide-binding</keyword>
<dbReference type="SMART" id="SM00220">
    <property type="entry name" value="S_TKc"/>
    <property type="match status" value="1"/>
</dbReference>
<dbReference type="InterPro" id="IPR027794">
    <property type="entry name" value="tRNase_Z_dom"/>
</dbReference>
<dbReference type="OrthoDB" id="527344at2759"/>
<dbReference type="GO" id="GO:0046872">
    <property type="term" value="F:metal ion binding"/>
    <property type="evidence" value="ECO:0007669"/>
    <property type="project" value="UniProtKB-KW"/>
</dbReference>
<keyword evidence="6" id="KW-0808">Transferase</keyword>
<dbReference type="GO" id="GO:1990180">
    <property type="term" value="P:mitochondrial tRNA 3'-end processing"/>
    <property type="evidence" value="ECO:0007669"/>
    <property type="project" value="TreeGrafter"/>
</dbReference>
<dbReference type="WBParaSite" id="nOo.2.0.1.t01520-RA">
    <property type="protein sequence ID" value="nOo.2.0.1.t01520-RA"/>
    <property type="gene ID" value="nOo.2.0.1.g01520"/>
</dbReference>
<keyword evidence="8" id="KW-0540">Nuclease</keyword>
<keyword evidence="5" id="KW-0723">Serine/threonine-protein kinase</keyword>
<dbReference type="CDD" id="cd14017">
    <property type="entry name" value="STKc_TTBK"/>
    <property type="match status" value="1"/>
</dbReference>
<dbReference type="Gene3D" id="1.10.510.10">
    <property type="entry name" value="Transferase(Phosphotransferase) domain 1"/>
    <property type="match status" value="1"/>
</dbReference>
<dbReference type="GO" id="GO:0005524">
    <property type="term" value="F:ATP binding"/>
    <property type="evidence" value="ECO:0007669"/>
    <property type="project" value="UniProtKB-UniRule"/>
</dbReference>
<keyword evidence="11" id="KW-0255">Endonuclease</keyword>
<evidence type="ECO:0000256" key="3">
    <source>
        <dbReference type="ARBA" id="ARBA00007823"/>
    </source>
</evidence>
<evidence type="ECO:0000256" key="16">
    <source>
        <dbReference type="PROSITE-ProRule" id="PRU10141"/>
    </source>
</evidence>
<keyword evidence="9" id="KW-0479">Metal-binding</keyword>
<comment type="cofactor">
    <cofactor evidence="2">
        <name>Zn(2+)</name>
        <dbReference type="ChEBI" id="CHEBI:29105"/>
    </cofactor>
</comment>
<keyword evidence="14" id="KW-0862">Zinc</keyword>
<dbReference type="InterPro" id="IPR001279">
    <property type="entry name" value="Metallo-B-lactamas"/>
</dbReference>
<comment type="catalytic activity">
    <reaction evidence="1">
        <text>Endonucleolytic cleavage of RNA, removing extra 3' nucleotides from tRNA precursor, generating 3' termini of tRNAs. A 3'-hydroxy group is left at the tRNA terminus and a 5'-phosphoryl group is left at the trailer molecule.</text>
        <dbReference type="EC" id="3.1.26.11"/>
    </reaction>
</comment>
<dbReference type="Pfam" id="PF13691">
    <property type="entry name" value="Lactamase_B_4"/>
    <property type="match status" value="1"/>
</dbReference>
<keyword evidence="7" id="KW-0819">tRNA processing</keyword>
<feature type="binding site" evidence="16">
    <location>
        <position position="43"/>
    </location>
    <ligand>
        <name>ATP</name>
        <dbReference type="ChEBI" id="CHEBI:30616"/>
    </ligand>
</feature>
<dbReference type="STRING" id="42157.A0A182E0P1"/>
<evidence type="ECO:0000259" key="17">
    <source>
        <dbReference type="PROSITE" id="PS50011"/>
    </source>
</evidence>
<keyword evidence="13" id="KW-0378">Hydrolase</keyword>
<evidence type="ECO:0000256" key="15">
    <source>
        <dbReference type="ARBA" id="ARBA00022840"/>
    </source>
</evidence>
<accession>A0A182E0P1</accession>
<dbReference type="InterPro" id="IPR011009">
    <property type="entry name" value="Kinase-like_dom_sf"/>
</dbReference>
<dbReference type="Pfam" id="PF00069">
    <property type="entry name" value="Pkinase"/>
    <property type="match status" value="1"/>
</dbReference>
<dbReference type="GO" id="GO:0005739">
    <property type="term" value="C:mitochondrion"/>
    <property type="evidence" value="ECO:0007669"/>
    <property type="project" value="TreeGrafter"/>
</dbReference>
<evidence type="ECO:0000256" key="11">
    <source>
        <dbReference type="ARBA" id="ARBA00022759"/>
    </source>
</evidence>
<evidence type="ECO:0000256" key="2">
    <source>
        <dbReference type="ARBA" id="ARBA00001947"/>
    </source>
</evidence>
<evidence type="ECO:0000256" key="10">
    <source>
        <dbReference type="ARBA" id="ARBA00022741"/>
    </source>
</evidence>
<evidence type="ECO:0000256" key="8">
    <source>
        <dbReference type="ARBA" id="ARBA00022722"/>
    </source>
</evidence>
<dbReference type="EMBL" id="UYRW01000195">
    <property type="protein sequence ID" value="VDK64340.1"/>
    <property type="molecule type" value="Genomic_DNA"/>
</dbReference>
<dbReference type="SUPFAM" id="SSF56112">
    <property type="entry name" value="Protein kinase-like (PK-like)"/>
    <property type="match status" value="1"/>
</dbReference>
<dbReference type="PANTHER" id="PTHR12553:SF49">
    <property type="entry name" value="ZINC PHOSPHODIESTERASE ELAC PROTEIN 2"/>
    <property type="match status" value="1"/>
</dbReference>
<dbReference type="GO" id="GO:0004674">
    <property type="term" value="F:protein serine/threonine kinase activity"/>
    <property type="evidence" value="ECO:0007669"/>
    <property type="project" value="UniProtKB-KW"/>
</dbReference>
<dbReference type="Gene3D" id="3.60.15.10">
    <property type="entry name" value="Ribonuclease Z/Hydroxyacylglutathione hydrolase-like"/>
    <property type="match status" value="2"/>
</dbReference>
<evidence type="ECO:0000256" key="1">
    <source>
        <dbReference type="ARBA" id="ARBA00000402"/>
    </source>
</evidence>
<sequence>MGSIVKLEIGSTVKGWKIDGKLGQGAFGAVYVCSKDNKKYALKVESVHEKVGFLKMELTVLSKLKEQDRLRHFCTIEDKGKQEDFYYIVMTMVGKSLQDLRLETEKKKFSFGTAISVGIKCLEALEDLHNIGYLHRDVKPGNFAIGRPEVNELRNVYVLDFGMARSYIHDDGTMRNPRALTGFRGTLKYAPLSAHILRELCRKDDVESWLYMVVEFTVGKLPWRNMTEMNDIGISKKQCRKDKGLRKLFGGCPRKYIEILQICDKTKFFDTPDYEKIYSLMHSAIQDTKSQEYPYDWEKINAKEEMKEEGTGILSQYKSSVVGVPIKKNQNTEEIIQALNRRISEYRKYLSRHSHSTYLGKKALSSLEILIQELAEIQQMNKTKIPPPPSISIEIISNGTTHLKPCVVIHTNYKDYLFNCPEGTSRFLAANRLKAINLTDIFFTRDTWEHFAGVSGLLKTPIASSSSKLERIIRLHGSHNKTKYFELQNDHSDADFPSTVATKLDIAFLVELKPPQRPLDIQKIKKLKIPSGPHMKQLKDGEDITLSDGRFIKAEEVLSDIKAKPLYACLIVECNDLRKLPSLQNNTLLRDYYSQNKSLRYVVHFTENSILNSVEYKSWMASFGESVEHIIVNGSGPCLPHMEAVYRINVIFNYICPKLFPLLHPIGFNGTIQQDDDCEKIGNYLYVRPFQRYFLRRPVNLDPSPPNVSLTLTDLLLQLKEDTATSEAIDLFMRTSDLLESTDSWPRICFLGTSSAVPTNFRNVSAYFLQFNENSCILIDCGEGTYGQLRTLFGDEVSEDLLLKLNAVFITHGHQDHYHGIFTIVHCRKEVFLKRGIAYKPLIVAAGSHVLKVFRDVDRSFASYTKDMHIVDISKILWTLSQEKGSLVEAADLTNEMPSEIAGIEDLGFKSVVAVKVNHARTAVGYVFTDLKNRKFVFSGDTMPCERLVNHGKDALILIHESTFADDEEAHALYKKHSTMKQAFDIATRMGAKNLVLTHFSAKYPKVPPLPDYIEKAGNVTIAMDNMIVTPSDLKLSAKLIPVLRTVFAKEIIEIKQRSLKRHIQEDILARRFVDTLGDTIEKKRTPENLAFSDSVSSKIS</sequence>
<dbReference type="EC" id="3.1.26.11" evidence="4"/>
<evidence type="ECO:0000256" key="12">
    <source>
        <dbReference type="ARBA" id="ARBA00022777"/>
    </source>
</evidence>
<evidence type="ECO:0000256" key="7">
    <source>
        <dbReference type="ARBA" id="ARBA00022694"/>
    </source>
</evidence>
<dbReference type="InterPro" id="IPR036866">
    <property type="entry name" value="RibonucZ/Hydroxyglut_hydro"/>
</dbReference>
<dbReference type="SUPFAM" id="SSF56281">
    <property type="entry name" value="Metallo-hydrolase/oxidoreductase"/>
    <property type="match status" value="2"/>
</dbReference>
<dbReference type="InterPro" id="IPR047916">
    <property type="entry name" value="TTBK_Asator-like_STKc"/>
</dbReference>
<evidence type="ECO:0000256" key="5">
    <source>
        <dbReference type="ARBA" id="ARBA00022527"/>
    </source>
</evidence>
<evidence type="ECO:0000313" key="18">
    <source>
        <dbReference type="EMBL" id="VDK64340.1"/>
    </source>
</evidence>
<organism evidence="20">
    <name type="scientific">Onchocerca ochengi</name>
    <name type="common">Filarial nematode worm</name>
    <dbReference type="NCBI Taxonomy" id="42157"/>
    <lineage>
        <taxon>Eukaryota</taxon>
        <taxon>Metazoa</taxon>
        <taxon>Ecdysozoa</taxon>
        <taxon>Nematoda</taxon>
        <taxon>Chromadorea</taxon>
        <taxon>Rhabditida</taxon>
        <taxon>Spirurina</taxon>
        <taxon>Spiruromorpha</taxon>
        <taxon>Filarioidea</taxon>
        <taxon>Onchocercidae</taxon>
        <taxon>Onchocerca</taxon>
    </lineage>
</organism>
<comment type="similarity">
    <text evidence="3">Belongs to the RNase Z family.</text>
</comment>
<name>A0A182E0P1_ONCOC</name>
<keyword evidence="19" id="KW-1185">Reference proteome</keyword>
<proteinExistence type="inferred from homology"/>